<keyword evidence="2" id="KW-1133">Transmembrane helix</keyword>
<dbReference type="SUPFAM" id="SSF48452">
    <property type="entry name" value="TPR-like"/>
    <property type="match status" value="1"/>
</dbReference>
<accession>A0A1G8CHR3</accession>
<dbReference type="STRING" id="366584.SAMN05216377_12295"/>
<dbReference type="OrthoDB" id="8444614at2"/>
<feature type="domain" description="LysM" evidence="3">
    <location>
        <begin position="148"/>
        <end position="162"/>
    </location>
</feature>
<feature type="compositionally biased region" description="Low complexity" evidence="1">
    <location>
        <begin position="304"/>
        <end position="314"/>
    </location>
</feature>
<keyword evidence="5" id="KW-1185">Reference proteome</keyword>
<keyword evidence="2" id="KW-0472">Membrane</keyword>
<feature type="region of interest" description="Disordered" evidence="1">
    <location>
        <begin position="264"/>
        <end position="333"/>
    </location>
</feature>
<evidence type="ECO:0000256" key="2">
    <source>
        <dbReference type="SAM" id="Phobius"/>
    </source>
</evidence>
<dbReference type="Proteomes" id="UP000198967">
    <property type="component" value="Unassembled WGS sequence"/>
</dbReference>
<organism evidence="4 5">
    <name type="scientific">Pseudonocardia oroxyli</name>
    <dbReference type="NCBI Taxonomy" id="366584"/>
    <lineage>
        <taxon>Bacteria</taxon>
        <taxon>Bacillati</taxon>
        <taxon>Actinomycetota</taxon>
        <taxon>Actinomycetes</taxon>
        <taxon>Pseudonocardiales</taxon>
        <taxon>Pseudonocardiaceae</taxon>
        <taxon>Pseudonocardia</taxon>
    </lineage>
</organism>
<feature type="region of interest" description="Disordered" evidence="1">
    <location>
        <begin position="707"/>
        <end position="730"/>
    </location>
</feature>
<dbReference type="Gene3D" id="1.25.40.10">
    <property type="entry name" value="Tetratricopeptide repeat domain"/>
    <property type="match status" value="1"/>
</dbReference>
<feature type="compositionally biased region" description="Low complexity" evidence="1">
    <location>
        <begin position="286"/>
        <end position="296"/>
    </location>
</feature>
<protein>
    <submittedName>
        <fullName evidence="4">LysM domain-containing protein</fullName>
    </submittedName>
</protein>
<dbReference type="CDD" id="cd00118">
    <property type="entry name" value="LysM"/>
    <property type="match status" value="2"/>
</dbReference>
<evidence type="ECO:0000313" key="4">
    <source>
        <dbReference type="EMBL" id="SDH44763.1"/>
    </source>
</evidence>
<reference evidence="4 5" key="1">
    <citation type="submission" date="2016-10" db="EMBL/GenBank/DDBJ databases">
        <authorList>
            <person name="de Groot N.N."/>
        </authorList>
    </citation>
    <scope>NUCLEOTIDE SEQUENCE [LARGE SCALE GENOMIC DNA]</scope>
    <source>
        <strain evidence="4 5">CGMCC 4.3143</strain>
    </source>
</reference>
<feature type="transmembrane region" description="Helical" evidence="2">
    <location>
        <begin position="56"/>
        <end position="84"/>
    </location>
</feature>
<evidence type="ECO:0000259" key="3">
    <source>
        <dbReference type="Pfam" id="PF01476"/>
    </source>
</evidence>
<feature type="domain" description="LysM" evidence="3">
    <location>
        <begin position="213"/>
        <end position="267"/>
    </location>
</feature>
<name>A0A1G8CHR3_PSEOR</name>
<dbReference type="PANTHER" id="PTHR34700:SF4">
    <property type="entry name" value="PHAGE-LIKE ELEMENT PBSX PROTEIN XKDP"/>
    <property type="match status" value="1"/>
</dbReference>
<dbReference type="AlphaFoldDB" id="A0A1G8CHR3"/>
<dbReference type="InterPro" id="IPR036779">
    <property type="entry name" value="LysM_dom_sf"/>
</dbReference>
<keyword evidence="2" id="KW-0812">Transmembrane</keyword>
<dbReference type="Pfam" id="PF01476">
    <property type="entry name" value="LysM"/>
    <property type="match status" value="2"/>
</dbReference>
<gene>
    <name evidence="4" type="ORF">SAMN05216377_12295</name>
</gene>
<dbReference type="EMBL" id="FNBE01000022">
    <property type="protein sequence ID" value="SDH44763.1"/>
    <property type="molecule type" value="Genomic_DNA"/>
</dbReference>
<dbReference type="PANTHER" id="PTHR34700">
    <property type="entry name" value="POTASSIUM BINDING PROTEIN KBP"/>
    <property type="match status" value="1"/>
</dbReference>
<dbReference type="InterPro" id="IPR011990">
    <property type="entry name" value="TPR-like_helical_dom_sf"/>
</dbReference>
<dbReference type="InterPro" id="IPR052196">
    <property type="entry name" value="Bact_Kbp"/>
</dbReference>
<sequence>MIARPCRGLVALVLLVAILAGLPWALLALGMPYLPDHLPSVAEASAALYGIQDGRLLLGALVVGGWLAWVYLVVSTVIELVAALHDQTHRPRPGRRRAGRALTGVLVMWLMAAFTSQAVAAPALAAPVTSTAPGRLDAEHEQTAGPQYTVRDRDTLWDIASRELGDPLRWREILEINVGREQPDGGRLTTGALLRTGWILELPVAAPPPDVVTVRRGDTLAAIAARTLHDSARFPELFDANVGRPQPDGQTLRDANVIRPGWLLRIPQAGPPGTVDIVPPPHEQPRTSQSPSAQPTTPQPTTPPSTTTTVSAPTRTPPPTVAQSPPADSDPSAAIITWGGAGLAAAGIVGALALLRRRQQRARRYRHQIAVPSSEPGRYEVAAAETARPSDADLITLALCSLPADTDPPDLRAVMLHPDGVELDFADQTQLPPPYLVGASATSWLLPVESGLALPDEPLNPYPAVVAIGAAPGRLHLIDLEHHGVVHLDGHPERARDLLRSIVVELGTSRWADATEIITNGLDPDLARLPYSRVRHLPHPADAVATGTQKLRLVESCLAPDDVVVTRRRAEPWSDAWVVTVVALADLDAHEDLPELLAHLHSGPRRSVVFLLANGPTDLAGYRIHVHEDGAITTPDTTPEGLIAEQMSATFATNLLDVIGTTYAPDQPVPAAAEDQQSWATDMAADGAWTPPAVDVTNPWQQTMLFDAAPRPESPPPAEEPTELPQPTSPVVDPAVERALQRVQRDDPDLDADLARWHSSDTPPNPLVGILGPPLMRAPGTVPASRRPWFLEIAVYLALHPRGVSADKLATDLWPADRQAKESTVRRALVDVRAWAGHAPDDPNDFYLPAGTPGVATQYRLTRFLLDWDLFRRLRKRANALAKAGRVEDAVADYSAALQLIRGPILRSEREHGYGWLRNPDQHLDSIIPGWVVDTAHELVDLTLEHRDLDTARWAAEASRLADPDLTHDRPLLDLMRIAHAEGNLAEMREHADLLLSERGFEVGEDLPSESFAVFHELFPHGIDGRR</sequence>
<feature type="transmembrane region" description="Helical" evidence="2">
    <location>
        <begin position="105"/>
        <end position="125"/>
    </location>
</feature>
<dbReference type="InterPro" id="IPR018392">
    <property type="entry name" value="LysM"/>
</dbReference>
<dbReference type="Gene3D" id="3.10.350.10">
    <property type="entry name" value="LysM domain"/>
    <property type="match status" value="2"/>
</dbReference>
<evidence type="ECO:0000313" key="5">
    <source>
        <dbReference type="Proteomes" id="UP000198967"/>
    </source>
</evidence>
<proteinExistence type="predicted"/>
<evidence type="ECO:0000256" key="1">
    <source>
        <dbReference type="SAM" id="MobiDB-lite"/>
    </source>
</evidence>